<dbReference type="GO" id="GO:0016020">
    <property type="term" value="C:membrane"/>
    <property type="evidence" value="ECO:0007669"/>
    <property type="project" value="TreeGrafter"/>
</dbReference>
<dbReference type="InterPro" id="IPR006137">
    <property type="entry name" value="NADH_UbQ_OxRdtase-like_20kDa"/>
</dbReference>
<dbReference type="GO" id="GO:0046872">
    <property type="term" value="F:metal ion binding"/>
    <property type="evidence" value="ECO:0007669"/>
    <property type="project" value="UniProtKB-KW"/>
</dbReference>
<dbReference type="STRING" id="123214.PERMA_0915"/>
<sequence length="306" mass="34938">MKNLLWIQGLTCSGNSQSFLCGENPTVSDFFSEINLLWHPEISYSEDIMDILNGIYRDEIKLDFLIIEGAVTSNKRFHRIGKYSIKYIINKLKSKADYIIAVGNCAVHGNYPALYNPDQITGIQFGLNGKKGLLPQKFRTKSGYPVINITGCPVHPEWITKTVLTLSYGLDLKLDSQNRPKELYMYLSHDGCTRNEYFEWKVEAEEFGTKEGCLFYELGCRGPVTHAPCNRILWNGRSSKTRAGMPCIGCTEFDFPYRENYLETKKYMGIPQDIPLGVTKRAYIMITGVAKTFKNERLTKKLEETD</sequence>
<evidence type="ECO:0000256" key="8">
    <source>
        <dbReference type="ARBA" id="ARBA00023002"/>
    </source>
</evidence>
<reference evidence="14 15" key="1">
    <citation type="journal article" date="2009" name="J. Bacteriol.">
        <title>Complete and draft genome sequences of six members of the Aquificales.</title>
        <authorList>
            <person name="Reysenbach A.L."/>
            <person name="Hamamura N."/>
            <person name="Podar M."/>
            <person name="Griffiths E."/>
            <person name="Ferreira S."/>
            <person name="Hochstein R."/>
            <person name="Heidelberg J."/>
            <person name="Johnson J."/>
            <person name="Mead D."/>
            <person name="Pohorille A."/>
            <person name="Sarmiento M."/>
            <person name="Schweighofer K."/>
            <person name="Seshadri R."/>
            <person name="Voytek M.A."/>
        </authorList>
    </citation>
    <scope>NUCLEOTIDE SEQUENCE [LARGE SCALE GENOMIC DNA]</scope>
    <source>
        <strain evidence="15">DSM 14350 / EX-H1</strain>
    </source>
</reference>
<organism evidence="14 15">
    <name type="scientific">Persephonella marina (strain DSM 14350 / EX-H1)</name>
    <dbReference type="NCBI Taxonomy" id="123214"/>
    <lineage>
        <taxon>Bacteria</taxon>
        <taxon>Pseudomonadati</taxon>
        <taxon>Aquificota</taxon>
        <taxon>Aquificia</taxon>
        <taxon>Aquificales</taxon>
        <taxon>Hydrogenothermaceae</taxon>
        <taxon>Persephonella</taxon>
    </lineage>
</organism>
<protein>
    <submittedName>
        <fullName evidence="14">Hydrogenase-2, small subunit</fullName>
        <ecNumber evidence="14">1.12.99.6</ecNumber>
    </submittedName>
</protein>
<dbReference type="GO" id="GO:0051538">
    <property type="term" value="F:3 iron, 4 sulfur cluster binding"/>
    <property type="evidence" value="ECO:0007669"/>
    <property type="project" value="UniProtKB-KW"/>
</dbReference>
<comment type="cofactor">
    <cofactor evidence="1">
        <name>[4Fe-4S] cluster</name>
        <dbReference type="ChEBI" id="CHEBI:49883"/>
    </cofactor>
</comment>
<dbReference type="EC" id="1.12.99.6" evidence="14"/>
<dbReference type="PRINTS" id="PR00614">
    <property type="entry name" value="NIHGNASESMLL"/>
</dbReference>
<dbReference type="GO" id="GO:0051539">
    <property type="term" value="F:4 iron, 4 sulfur cluster binding"/>
    <property type="evidence" value="ECO:0007669"/>
    <property type="project" value="UniProtKB-KW"/>
</dbReference>
<comment type="subcellular location">
    <subcellularLocation>
        <location evidence="2">Cell envelope</location>
    </subcellularLocation>
</comment>
<evidence type="ECO:0000256" key="5">
    <source>
        <dbReference type="ARBA" id="ARBA00022485"/>
    </source>
</evidence>
<feature type="binding site" evidence="11">
    <location>
        <position position="105"/>
    </location>
    <ligand>
        <name>[4Fe-4S] cluster</name>
        <dbReference type="ChEBI" id="CHEBI:49883"/>
        <label>1</label>
    </ligand>
</feature>
<dbReference type="InterPro" id="IPR037024">
    <property type="entry name" value="NiFe_Hase_small_N_sf"/>
</dbReference>
<evidence type="ECO:0000259" key="12">
    <source>
        <dbReference type="Pfam" id="PF01058"/>
    </source>
</evidence>
<evidence type="ECO:0000256" key="11">
    <source>
        <dbReference type="PIRSR" id="PIRSR000310-1"/>
    </source>
</evidence>
<keyword evidence="15" id="KW-1185">Reference proteome</keyword>
<dbReference type="KEGG" id="pmx:PERMA_0915"/>
<dbReference type="GO" id="GO:0033748">
    <property type="term" value="F:hydrogenase (acceptor) activity"/>
    <property type="evidence" value="ECO:0007669"/>
    <property type="project" value="UniProtKB-EC"/>
</dbReference>
<dbReference type="Pfam" id="PF01058">
    <property type="entry name" value="Oxidored_q6"/>
    <property type="match status" value="1"/>
</dbReference>
<dbReference type="PANTHER" id="PTHR30013:SF5">
    <property type="entry name" value="HYDROGENASE SMALL SUBUNIT"/>
    <property type="match status" value="1"/>
</dbReference>
<evidence type="ECO:0000256" key="6">
    <source>
        <dbReference type="ARBA" id="ARBA00022723"/>
    </source>
</evidence>
<dbReference type="SUPFAM" id="SSF56770">
    <property type="entry name" value="HydA/Nqo6-like"/>
    <property type="match status" value="1"/>
</dbReference>
<dbReference type="HOGENOM" id="CLU_046107_1_0_0"/>
<dbReference type="EMBL" id="CP001230">
    <property type="protein sequence ID" value="ACO03442.1"/>
    <property type="molecule type" value="Genomic_DNA"/>
</dbReference>
<evidence type="ECO:0000256" key="10">
    <source>
        <dbReference type="ARBA" id="ARBA00023014"/>
    </source>
</evidence>
<feature type="binding site" evidence="11">
    <location>
        <position position="192"/>
    </location>
    <ligand>
        <name>[4Fe-4S] cluster</name>
        <dbReference type="ChEBI" id="CHEBI:49883"/>
        <label>2</label>
    </ligand>
</feature>
<keyword evidence="9 11" id="KW-0408">Iron</keyword>
<evidence type="ECO:0000259" key="13">
    <source>
        <dbReference type="Pfam" id="PF14720"/>
    </source>
</evidence>
<dbReference type="PIRSF" id="PIRSF000310">
    <property type="entry name" value="NiFe_hyd_ssu"/>
    <property type="match status" value="1"/>
</dbReference>
<evidence type="ECO:0000313" key="14">
    <source>
        <dbReference type="EMBL" id="ACO03442.1"/>
    </source>
</evidence>
<dbReference type="Proteomes" id="UP000001366">
    <property type="component" value="Chromosome"/>
</dbReference>
<feature type="binding site" evidence="11">
    <location>
        <position position="152"/>
    </location>
    <ligand>
        <name>[4Fe-4S] cluster</name>
        <dbReference type="ChEBI" id="CHEBI:49883"/>
        <label>1</label>
    </ligand>
</feature>
<feature type="binding site" evidence="11">
    <location>
        <position position="220"/>
    </location>
    <ligand>
        <name>[4Fe-4S] cluster</name>
        <dbReference type="ChEBI" id="CHEBI:49883"/>
        <label>2</label>
    </ligand>
</feature>
<evidence type="ECO:0000256" key="9">
    <source>
        <dbReference type="ARBA" id="ARBA00023004"/>
    </source>
</evidence>
<dbReference type="Gene3D" id="3.40.50.700">
    <property type="entry name" value="NADH:ubiquinone oxidoreductase-like, 20kDa subunit"/>
    <property type="match status" value="1"/>
</dbReference>
<feature type="binding site" evidence="11">
    <location>
        <position position="189"/>
    </location>
    <ligand>
        <name>[4Fe-4S] cluster</name>
        <dbReference type="ChEBI" id="CHEBI:49883"/>
        <label>2</label>
    </ligand>
</feature>
<dbReference type="AlphaFoldDB" id="C0QPV6"/>
<feature type="binding site" evidence="11">
    <location>
        <position position="229"/>
    </location>
    <ligand>
        <name>[3Fe-4S] cluster</name>
        <dbReference type="ChEBI" id="CHEBI:21137"/>
    </ligand>
</feature>
<feature type="binding site" evidence="11">
    <location>
        <position position="213"/>
    </location>
    <ligand>
        <name>[4Fe-4S] cluster</name>
        <dbReference type="ChEBI" id="CHEBI:49883"/>
        <label>2</label>
    </ligand>
</feature>
<feature type="binding site" evidence="11">
    <location>
        <position position="12"/>
    </location>
    <ligand>
        <name>[4Fe-4S] cluster</name>
        <dbReference type="ChEBI" id="CHEBI:49883"/>
        <label>1</label>
    </ligand>
</feature>
<dbReference type="Pfam" id="PF14720">
    <property type="entry name" value="NiFe_hyd_SSU_C"/>
    <property type="match status" value="1"/>
</dbReference>
<dbReference type="GO" id="GO:0009375">
    <property type="term" value="C:ferredoxin hydrogenase complex"/>
    <property type="evidence" value="ECO:0007669"/>
    <property type="project" value="InterPro"/>
</dbReference>
<feature type="domain" description="Cytochrome-c3 hydrogenase C-terminal" evidence="13">
    <location>
        <begin position="184"/>
        <end position="260"/>
    </location>
</feature>
<dbReference type="Gene3D" id="4.10.480.10">
    <property type="entry name" value="Cytochrome-c3 hydrogenase, C-terminal domain"/>
    <property type="match status" value="1"/>
</dbReference>
<keyword evidence="7" id="KW-0732">Signal</keyword>
<dbReference type="GO" id="GO:0044569">
    <property type="term" value="C:[Ni-Fe] hydrogenase complex"/>
    <property type="evidence" value="ECO:0007669"/>
    <property type="project" value="TreeGrafter"/>
</dbReference>
<proteinExistence type="inferred from homology"/>
<feature type="binding site" evidence="11">
    <location>
        <position position="250"/>
    </location>
    <ligand>
        <name>[3Fe-4S] cluster</name>
        <dbReference type="ChEBI" id="CHEBI:21137"/>
    </ligand>
</feature>
<keyword evidence="8 14" id="KW-0560">Oxidoreductase</keyword>
<dbReference type="InterPro" id="IPR037148">
    <property type="entry name" value="NiFe-Hase_small_C_sf"/>
</dbReference>
<dbReference type="GO" id="GO:0008901">
    <property type="term" value="F:ferredoxin hydrogenase activity"/>
    <property type="evidence" value="ECO:0007669"/>
    <property type="project" value="InterPro"/>
</dbReference>
<feature type="binding site" evidence="11">
    <location>
        <position position="247"/>
    </location>
    <ligand>
        <name>[3Fe-4S] cluster</name>
        <dbReference type="ChEBI" id="CHEBI:21137"/>
    </ligand>
</feature>
<evidence type="ECO:0000256" key="7">
    <source>
        <dbReference type="ARBA" id="ARBA00022729"/>
    </source>
</evidence>
<evidence type="ECO:0000256" key="4">
    <source>
        <dbReference type="ARBA" id="ARBA00011771"/>
    </source>
</evidence>
<keyword evidence="10 11" id="KW-0411">Iron-sulfur</keyword>
<gene>
    <name evidence="14" type="primary">hybA</name>
    <name evidence="14" type="ordered locus">PERMA_0915</name>
</gene>
<feature type="domain" description="NADH:ubiquinone oxidoreductase-like 20kDa subunit" evidence="12">
    <location>
        <begin position="12"/>
        <end position="165"/>
    </location>
</feature>
<keyword evidence="5 11" id="KW-0004">4Fe-4S</keyword>
<evidence type="ECO:0000313" key="15">
    <source>
        <dbReference type="Proteomes" id="UP000001366"/>
    </source>
</evidence>
<dbReference type="InterPro" id="IPR001821">
    <property type="entry name" value="NiFe_hydrogenase_ssu"/>
</dbReference>
<evidence type="ECO:0000256" key="3">
    <source>
        <dbReference type="ARBA" id="ARBA00006605"/>
    </source>
</evidence>
<comment type="similarity">
    <text evidence="3">Belongs to the [NiFe]/[NiFeSe] hydrogenase small subunit family.</text>
</comment>
<comment type="subunit">
    <text evidence="4">Heterodimer of a large and a small subunit.</text>
</comment>
<evidence type="ECO:0000256" key="2">
    <source>
        <dbReference type="ARBA" id="ARBA00004196"/>
    </source>
</evidence>
<accession>C0QPV6</accession>
<dbReference type="RefSeq" id="WP_012675681.1">
    <property type="nucleotide sequence ID" value="NC_012440.1"/>
</dbReference>
<name>C0QPV6_PERMH</name>
<keyword evidence="6 11" id="KW-0479">Metal-binding</keyword>
<dbReference type="InterPro" id="IPR027394">
    <property type="entry name" value="Cytochrome-c3_hydrogenase_C"/>
</dbReference>
<dbReference type="eggNOG" id="COG1740">
    <property type="taxonomic scope" value="Bacteria"/>
</dbReference>
<dbReference type="OrthoDB" id="9766729at2"/>
<dbReference type="PaxDb" id="123214-PERMA_0915"/>
<dbReference type="GO" id="GO:0009055">
    <property type="term" value="F:electron transfer activity"/>
    <property type="evidence" value="ECO:0007669"/>
    <property type="project" value="TreeGrafter"/>
</dbReference>
<evidence type="ECO:0000256" key="1">
    <source>
        <dbReference type="ARBA" id="ARBA00001966"/>
    </source>
</evidence>
<keyword evidence="11" id="KW-0003">3Fe-4S</keyword>
<dbReference type="GO" id="GO:0009061">
    <property type="term" value="P:anaerobic respiration"/>
    <property type="evidence" value="ECO:0007669"/>
    <property type="project" value="TreeGrafter"/>
</dbReference>
<dbReference type="GO" id="GO:0030313">
    <property type="term" value="C:cell envelope"/>
    <property type="evidence" value="ECO:0007669"/>
    <property type="project" value="UniProtKB-SubCell"/>
</dbReference>
<dbReference type="PANTHER" id="PTHR30013">
    <property type="entry name" value="NIFE / NIFESE HYDROGENASE SMALL SUBUNIT FAMILY MEMBER"/>
    <property type="match status" value="1"/>
</dbReference>